<dbReference type="GO" id="GO:0019441">
    <property type="term" value="P:L-tryptophan catabolic process to kynurenine"/>
    <property type="evidence" value="ECO:0007669"/>
    <property type="project" value="InterPro"/>
</dbReference>
<dbReference type="Gene3D" id="1.20.58.480">
    <property type="match status" value="1"/>
</dbReference>
<organism evidence="6 7">
    <name type="scientific">Candidatus Pseudothioglobus singularis PS1</name>
    <dbReference type="NCBI Taxonomy" id="1125411"/>
    <lineage>
        <taxon>Bacteria</taxon>
        <taxon>Pseudomonadati</taxon>
        <taxon>Pseudomonadota</taxon>
        <taxon>Gammaproteobacteria</taxon>
        <taxon>Candidatus Pseudothioglobaceae</taxon>
        <taxon>Candidatus Pseudothioglobus</taxon>
    </lineage>
</organism>
<sequence>MTPNSLTFDHWIRNRFVELNTELELLYKNQNERINVNQVGDQIKKTLEDEGRDLIKQLLSEGNTDEGFDNAFDLLGNVGLYMAACRRHEITDPSKDSSSPLKEASGLAMNIGASIGVVPRFATAHLSTHNKAVDGVYKSFTSLPAEKLFLDYNTKAILAYKRAADALLKLHSLGISHPMCQELLQVVKVSLIDVIQSNQFLFDQLSVDDFFFSVRPYYKPYHVGFQVYRGANAGDFAGINVIDILLGLCLAKEPAYSQMLVDKFMYMMPEDQGILRDCMRRTSFMDDFLNATDSNAKWYQDNLTLFLEICELHGKAATQHHNQLVEKYIATPSNSLKETQLDNITASGPPLEVLISALEKLRDRRAAADRNDIPTRFKDIETLKNRLKKHSTQYKNYKKDFILTNANYLLNHSVGRPLKDTETIFTNQFFEPWSSSLDEPWNQWLPVIDHFTNELAQLFNAKKEEFCPQINLSSGLTKILQSFEENQNKKMVVLMSEVDFPGMGFVLQKALPIHSKIRFIPSNEDVTDYTVWEKYLTDEIDMVFISHAYSNTGQLSPIDNVLSFARSKNILSILDVAQSVGIVPINLEALEPDFMIGSSVKWLCGGPGSAYLWVNSKRLPYCKPRDVGWFSHENPFEFDIHDFRYKDTAMRFWGGTPSIAPYVIAAHSINYFNQIGIKKIRQHNQMLIEKVSGEFDVEFVSPREEAKRGGTMILDFKNNQERILSRLKENNISVDVRSQGIRISPHIYNDEANMSHLIEVIKTTKF</sequence>
<dbReference type="STRING" id="1125411.W908_08205"/>
<dbReference type="GO" id="GO:0009435">
    <property type="term" value="P:NAD+ biosynthetic process"/>
    <property type="evidence" value="ECO:0007669"/>
    <property type="project" value="InterPro"/>
</dbReference>
<dbReference type="InterPro" id="IPR015421">
    <property type="entry name" value="PyrdxlP-dep_Trfase_major"/>
</dbReference>
<dbReference type="AlphaFoldDB" id="A0A0M3T2C7"/>
<evidence type="ECO:0000256" key="4">
    <source>
        <dbReference type="SAM" id="Coils"/>
    </source>
</evidence>
<dbReference type="PANTHER" id="PTHR14084">
    <property type="entry name" value="KYNURENINASE"/>
    <property type="match status" value="1"/>
</dbReference>
<proteinExistence type="predicted"/>
<evidence type="ECO:0000259" key="5">
    <source>
        <dbReference type="Pfam" id="PF00266"/>
    </source>
</evidence>
<dbReference type="InterPro" id="IPR010111">
    <property type="entry name" value="Kynureninase"/>
</dbReference>
<dbReference type="PANTHER" id="PTHR14084:SF0">
    <property type="entry name" value="KYNURENINASE"/>
    <property type="match status" value="1"/>
</dbReference>
<protein>
    <submittedName>
        <fullName evidence="6">Indoleamine 2,3-dioxygenase</fullName>
    </submittedName>
</protein>
<dbReference type="GO" id="GO:0051213">
    <property type="term" value="F:dioxygenase activity"/>
    <property type="evidence" value="ECO:0007669"/>
    <property type="project" value="UniProtKB-KW"/>
</dbReference>
<keyword evidence="6" id="KW-0560">Oxidoreductase</keyword>
<dbReference type="Pfam" id="PF08933">
    <property type="entry name" value="PrnB"/>
    <property type="match status" value="1"/>
</dbReference>
<evidence type="ECO:0000313" key="7">
    <source>
        <dbReference type="Proteomes" id="UP000068905"/>
    </source>
</evidence>
<dbReference type="GO" id="GO:0020037">
    <property type="term" value="F:heme binding"/>
    <property type="evidence" value="ECO:0007669"/>
    <property type="project" value="InterPro"/>
</dbReference>
<feature type="coiled-coil region" evidence="4">
    <location>
        <begin position="351"/>
        <end position="400"/>
    </location>
</feature>
<dbReference type="SUPFAM" id="SSF53383">
    <property type="entry name" value="PLP-dependent transferases"/>
    <property type="match status" value="1"/>
</dbReference>
<evidence type="ECO:0000256" key="2">
    <source>
        <dbReference type="ARBA" id="ARBA00022801"/>
    </source>
</evidence>
<dbReference type="GO" id="GO:0005737">
    <property type="term" value="C:cytoplasm"/>
    <property type="evidence" value="ECO:0007669"/>
    <property type="project" value="InterPro"/>
</dbReference>
<gene>
    <name evidence="6" type="ORF">W908_08205</name>
</gene>
<dbReference type="EMBL" id="CP006911">
    <property type="protein sequence ID" value="ALE02505.1"/>
    <property type="molecule type" value="Genomic_DNA"/>
</dbReference>
<evidence type="ECO:0000313" key="6">
    <source>
        <dbReference type="EMBL" id="ALE02505.1"/>
    </source>
</evidence>
<dbReference type="InterPro" id="IPR015029">
    <property type="entry name" value="PrnB"/>
</dbReference>
<dbReference type="SUPFAM" id="SSF140959">
    <property type="entry name" value="Indolic compounds 2,3-dioxygenase-like"/>
    <property type="match status" value="1"/>
</dbReference>
<dbReference type="Gene3D" id="3.90.1150.10">
    <property type="entry name" value="Aspartate Aminotransferase, domain 1"/>
    <property type="match status" value="1"/>
</dbReference>
<dbReference type="OrthoDB" id="4301605at2"/>
<dbReference type="InterPro" id="IPR000192">
    <property type="entry name" value="Aminotrans_V_dom"/>
</dbReference>
<feature type="domain" description="Aminotransferase class V" evidence="5">
    <location>
        <begin position="453"/>
        <end position="736"/>
    </location>
</feature>
<dbReference type="PATRIC" id="fig|1125411.7.peg.1614"/>
<keyword evidence="1" id="KW-0662">Pyridine nucleotide biosynthesis</keyword>
<dbReference type="GO" id="GO:0043420">
    <property type="term" value="P:anthranilate metabolic process"/>
    <property type="evidence" value="ECO:0007669"/>
    <property type="project" value="TreeGrafter"/>
</dbReference>
<dbReference type="GO" id="GO:0030429">
    <property type="term" value="F:kynureninase activity"/>
    <property type="evidence" value="ECO:0007669"/>
    <property type="project" value="InterPro"/>
</dbReference>
<reference evidence="6 7" key="1">
    <citation type="journal article" date="2015" name="Genome Announc.">
        <title>Genome Sequence of 'Candidatus Thioglobus singularis' Strain PS1, a Mixotroph from the SUP05 Clade of Marine Gammaproteobacteria.</title>
        <authorList>
            <person name="Marshall K.T."/>
            <person name="Morris R.M."/>
        </authorList>
    </citation>
    <scope>NUCLEOTIDE SEQUENCE [LARGE SCALE GENOMIC DNA]</scope>
    <source>
        <strain evidence="6 7">PS1</strain>
    </source>
</reference>
<dbReference type="Gene3D" id="3.40.640.10">
    <property type="entry name" value="Type I PLP-dependent aspartate aminotransferase-like (Major domain)"/>
    <property type="match status" value="1"/>
</dbReference>
<evidence type="ECO:0000256" key="1">
    <source>
        <dbReference type="ARBA" id="ARBA00022642"/>
    </source>
</evidence>
<dbReference type="Gene3D" id="1.20.58.600">
    <property type="match status" value="1"/>
</dbReference>
<keyword evidence="3" id="KW-0663">Pyridoxal phosphate</keyword>
<dbReference type="InterPro" id="IPR015422">
    <property type="entry name" value="PyrdxlP-dep_Trfase_small"/>
</dbReference>
<keyword evidence="2" id="KW-0378">Hydrolase</keyword>
<dbReference type="Proteomes" id="UP000068905">
    <property type="component" value="Chromosome"/>
</dbReference>
<dbReference type="GO" id="GO:0046872">
    <property type="term" value="F:metal ion binding"/>
    <property type="evidence" value="ECO:0007669"/>
    <property type="project" value="InterPro"/>
</dbReference>
<dbReference type="KEGG" id="tsn:W908_08205"/>
<dbReference type="Pfam" id="PF00266">
    <property type="entry name" value="Aminotran_5"/>
    <property type="match status" value="1"/>
</dbReference>
<keyword evidence="7" id="KW-1185">Reference proteome</keyword>
<accession>A0A0M3T2C7</accession>
<name>A0A0M3T2C7_9GAMM</name>
<keyword evidence="4" id="KW-0175">Coiled coil</keyword>
<dbReference type="InterPro" id="IPR037217">
    <property type="entry name" value="Trp/Indoleamine_2_3_dOase-like"/>
</dbReference>
<dbReference type="InterPro" id="IPR015424">
    <property type="entry name" value="PyrdxlP-dep_Trfase"/>
</dbReference>
<dbReference type="GO" id="GO:0030170">
    <property type="term" value="F:pyridoxal phosphate binding"/>
    <property type="evidence" value="ECO:0007669"/>
    <property type="project" value="InterPro"/>
</dbReference>
<evidence type="ECO:0000256" key="3">
    <source>
        <dbReference type="ARBA" id="ARBA00022898"/>
    </source>
</evidence>
<keyword evidence="6" id="KW-0223">Dioxygenase</keyword>